<comment type="similarity">
    <text evidence="2 6">Belongs to the glycosyl hydrolase 42 family.</text>
</comment>
<dbReference type="Proteomes" id="UP000612585">
    <property type="component" value="Unassembled WGS sequence"/>
</dbReference>
<protein>
    <recommendedName>
        <fullName evidence="3 6">Beta-galactosidase</fullName>
        <shortName evidence="6">Beta-gal</shortName>
        <ecNumber evidence="3 6">3.2.1.23</ecNumber>
    </recommendedName>
</protein>
<evidence type="ECO:0000256" key="2">
    <source>
        <dbReference type="ARBA" id="ARBA00005940"/>
    </source>
</evidence>
<dbReference type="Pfam" id="PF02449">
    <property type="entry name" value="Glyco_hydro_42"/>
    <property type="match status" value="1"/>
</dbReference>
<dbReference type="InterPro" id="IPR013738">
    <property type="entry name" value="Beta_galactosidase_Trimer"/>
</dbReference>
<dbReference type="InterPro" id="IPR029062">
    <property type="entry name" value="Class_I_gatase-like"/>
</dbReference>
<sequence>MIWYGGDYNPEQWPESVWPDDVRLMRTAGVTLATVGVFSWARIQPAEGEFDFDWLDRVLDLLHGGGIKVCLATATASPPPWATAKYPAMLTQNREGATRWPGSRQHYAPTSPDYRRLAAELVTAIVDRYKDHPAVTMWHVNNEFGCHLTYDYSDRAAAAFRVWLRARYGDIDALNTAWGTWFWSQRYTDFEQIVPPRLAPYSVNPGGLLDFRRFSSDALLDLFRMEKKIIRDAGAPQPVTTNFIGAWPTTDYWAFAAEVDVVSDDCYPDPRDPESFRHAAFARDLMRSLKPGTPWILMEQAPNAVNWRSNNAPKAPGQMTALSMQAVARGADGILFFQWRQAAAGAEKFHSAMLPHAGPETRTYREVAALGAELSTLDLPAPGGEARVAIVFDWHSWWAIDQPDHPAQFDYHAQALGWHNAFHELNVQVDIVRPDGPFDGYALVVAPSLYLLRDADALLAFVAGGGRLLATAFTDVVDEHDRFLPGGFTTRLGPALGVRVVEFAGSLPSDGRAFEWDGESHLTDVLTEELQLAGAEVLARFTPDGAPALTRNSHGKGEAYYLATMTDRAGRLALARHLADRSGVAPVMPDLPYGVEAAARADTVVLINHTPSPVTLPDRTQLAPYAHTIRHPPVR</sequence>
<keyword evidence="12" id="KW-1185">Reference proteome</keyword>
<evidence type="ECO:0000313" key="11">
    <source>
        <dbReference type="EMBL" id="GIJ60793.1"/>
    </source>
</evidence>
<comment type="caution">
    <text evidence="11">The sequence shown here is derived from an EMBL/GenBank/DDBJ whole genome shotgun (WGS) entry which is preliminary data.</text>
</comment>
<dbReference type="PIRSF" id="PIRSF001084">
    <property type="entry name" value="B-galactosidase"/>
    <property type="match status" value="1"/>
</dbReference>
<dbReference type="InterPro" id="IPR013529">
    <property type="entry name" value="Glyco_hydro_42_N"/>
</dbReference>
<evidence type="ECO:0000313" key="12">
    <source>
        <dbReference type="Proteomes" id="UP000612585"/>
    </source>
</evidence>
<dbReference type="SUPFAM" id="SSF51445">
    <property type="entry name" value="(Trans)glycosidases"/>
    <property type="match status" value="1"/>
</dbReference>
<evidence type="ECO:0000259" key="10">
    <source>
        <dbReference type="Pfam" id="PF08532"/>
    </source>
</evidence>
<evidence type="ECO:0000256" key="8">
    <source>
        <dbReference type="PIRSR" id="PIRSR001084-2"/>
    </source>
</evidence>
<feature type="binding site" evidence="8">
    <location>
        <position position="307"/>
    </location>
    <ligand>
        <name>substrate</name>
    </ligand>
</feature>
<feature type="active site" description="Nucleophile" evidence="7">
    <location>
        <position position="299"/>
    </location>
</feature>
<dbReference type="InterPro" id="IPR017853">
    <property type="entry name" value="GH"/>
</dbReference>
<feature type="domain" description="Beta-galactosidase trimerisation" evidence="10">
    <location>
        <begin position="386"/>
        <end position="584"/>
    </location>
</feature>
<dbReference type="GO" id="GO:0005975">
    <property type="term" value="P:carbohydrate metabolic process"/>
    <property type="evidence" value="ECO:0007669"/>
    <property type="project" value="InterPro"/>
</dbReference>
<dbReference type="PANTHER" id="PTHR36447">
    <property type="entry name" value="BETA-GALACTOSIDASE GANA"/>
    <property type="match status" value="1"/>
</dbReference>
<dbReference type="RefSeq" id="WP_204005388.1">
    <property type="nucleotide sequence ID" value="NZ_BOPG01000059.1"/>
</dbReference>
<feature type="binding site" evidence="8">
    <location>
        <position position="142"/>
    </location>
    <ligand>
        <name>substrate</name>
    </ligand>
</feature>
<feature type="binding site" evidence="8">
    <location>
        <position position="104"/>
    </location>
    <ligand>
        <name>substrate</name>
    </ligand>
</feature>
<keyword evidence="4 6" id="KW-0378">Hydrolase</keyword>
<reference evidence="11" key="1">
    <citation type="submission" date="2021-01" db="EMBL/GenBank/DDBJ databases">
        <title>Whole genome shotgun sequence of Virgisporangium aurantiacum NBRC 16421.</title>
        <authorList>
            <person name="Komaki H."/>
            <person name="Tamura T."/>
        </authorList>
    </citation>
    <scope>NUCLEOTIDE SEQUENCE</scope>
    <source>
        <strain evidence="11">NBRC 16421</strain>
    </source>
</reference>
<dbReference type="SUPFAM" id="SSF52317">
    <property type="entry name" value="Class I glutamine amidotransferase-like"/>
    <property type="match status" value="1"/>
</dbReference>
<accession>A0A8J4E4A2</accession>
<dbReference type="GO" id="GO:0009341">
    <property type="term" value="C:beta-galactosidase complex"/>
    <property type="evidence" value="ECO:0007669"/>
    <property type="project" value="InterPro"/>
</dbReference>
<organism evidence="11 12">
    <name type="scientific">Virgisporangium aurantiacum</name>
    <dbReference type="NCBI Taxonomy" id="175570"/>
    <lineage>
        <taxon>Bacteria</taxon>
        <taxon>Bacillati</taxon>
        <taxon>Actinomycetota</taxon>
        <taxon>Actinomycetes</taxon>
        <taxon>Micromonosporales</taxon>
        <taxon>Micromonosporaceae</taxon>
        <taxon>Virgisporangium</taxon>
    </lineage>
</organism>
<name>A0A8J4E4A2_9ACTN</name>
<dbReference type="EC" id="3.2.1.23" evidence="3 6"/>
<evidence type="ECO:0000256" key="4">
    <source>
        <dbReference type="ARBA" id="ARBA00022801"/>
    </source>
</evidence>
<dbReference type="GO" id="GO:0004565">
    <property type="term" value="F:beta-galactosidase activity"/>
    <property type="evidence" value="ECO:0007669"/>
    <property type="project" value="UniProtKB-EC"/>
</dbReference>
<evidence type="ECO:0000256" key="7">
    <source>
        <dbReference type="PIRSR" id="PIRSR001084-1"/>
    </source>
</evidence>
<evidence type="ECO:0000256" key="1">
    <source>
        <dbReference type="ARBA" id="ARBA00001412"/>
    </source>
</evidence>
<evidence type="ECO:0000256" key="5">
    <source>
        <dbReference type="ARBA" id="ARBA00023295"/>
    </source>
</evidence>
<dbReference type="Gene3D" id="3.40.50.880">
    <property type="match status" value="1"/>
</dbReference>
<evidence type="ECO:0000256" key="6">
    <source>
        <dbReference type="PIRNR" id="PIRNR001084"/>
    </source>
</evidence>
<proteinExistence type="inferred from homology"/>
<feature type="active site" description="Proton donor" evidence="7">
    <location>
        <position position="143"/>
    </location>
</feature>
<dbReference type="CDD" id="cd03143">
    <property type="entry name" value="A4_beta-galactosidase_middle_domain"/>
    <property type="match status" value="1"/>
</dbReference>
<dbReference type="AlphaFoldDB" id="A0A8J4E4A2"/>
<keyword evidence="5 6" id="KW-0326">Glycosidase</keyword>
<dbReference type="EMBL" id="BOPG01000059">
    <property type="protein sequence ID" value="GIJ60793.1"/>
    <property type="molecule type" value="Genomic_DNA"/>
</dbReference>
<evidence type="ECO:0000259" key="9">
    <source>
        <dbReference type="Pfam" id="PF02449"/>
    </source>
</evidence>
<comment type="catalytic activity">
    <reaction evidence="1 6">
        <text>Hydrolysis of terminal non-reducing beta-D-galactose residues in beta-D-galactosides.</text>
        <dbReference type="EC" id="3.2.1.23"/>
    </reaction>
</comment>
<dbReference type="Pfam" id="PF08532">
    <property type="entry name" value="Glyco_hydro_42M"/>
    <property type="match status" value="1"/>
</dbReference>
<dbReference type="Gene3D" id="3.20.20.80">
    <property type="entry name" value="Glycosidases"/>
    <property type="match status" value="1"/>
</dbReference>
<evidence type="ECO:0000256" key="3">
    <source>
        <dbReference type="ARBA" id="ARBA00012756"/>
    </source>
</evidence>
<dbReference type="PANTHER" id="PTHR36447:SF1">
    <property type="entry name" value="BETA-GALACTOSIDASE GANA"/>
    <property type="match status" value="1"/>
</dbReference>
<dbReference type="InterPro" id="IPR003476">
    <property type="entry name" value="Glyco_hydro_42"/>
</dbReference>
<feature type="domain" description="Glycoside hydrolase family 42 N-terminal" evidence="9">
    <location>
        <begin position="7"/>
        <end position="376"/>
    </location>
</feature>
<gene>
    <name evidence="11" type="ORF">Vau01_083090</name>
</gene>